<proteinExistence type="predicted"/>
<reference evidence="3 4" key="2">
    <citation type="submission" date="2019-09" db="EMBL/GenBank/DDBJ databases">
        <authorList>
            <person name="Jin C."/>
        </authorList>
    </citation>
    <scope>NUCLEOTIDE SEQUENCE [LARGE SCALE GENOMIC DNA]</scope>
    <source>
        <strain evidence="3 4">AN110305</strain>
    </source>
</reference>
<dbReference type="Pfam" id="PF00561">
    <property type="entry name" value="Abhydrolase_1"/>
    <property type="match status" value="1"/>
</dbReference>
<dbReference type="PRINTS" id="PR00111">
    <property type="entry name" value="ABHYDROLASE"/>
</dbReference>
<dbReference type="InterPro" id="IPR029058">
    <property type="entry name" value="AB_hydrolase_fold"/>
</dbReference>
<dbReference type="EMBL" id="VUOB01000021">
    <property type="protein sequence ID" value="KAA2262751.1"/>
    <property type="molecule type" value="Genomic_DNA"/>
</dbReference>
<dbReference type="InterPro" id="IPR012788">
    <property type="entry name" value="Decarb_PcaC"/>
</dbReference>
<dbReference type="Gene3D" id="1.20.1290.10">
    <property type="entry name" value="AhpD-like"/>
    <property type="match status" value="1"/>
</dbReference>
<feature type="domain" description="Carboxymuconolactone decarboxylase-like" evidence="2">
    <location>
        <begin position="291"/>
        <end position="373"/>
    </location>
</feature>
<dbReference type="PANTHER" id="PTHR33570">
    <property type="entry name" value="4-CARBOXYMUCONOLACTONE DECARBOXYLASE FAMILY PROTEIN"/>
    <property type="match status" value="1"/>
</dbReference>
<evidence type="ECO:0000259" key="1">
    <source>
        <dbReference type="Pfam" id="PF00561"/>
    </source>
</evidence>
<evidence type="ECO:0000313" key="4">
    <source>
        <dbReference type="Proteomes" id="UP000323454"/>
    </source>
</evidence>
<dbReference type="SUPFAM" id="SSF53474">
    <property type="entry name" value="alpha/beta-Hydrolases"/>
    <property type="match status" value="1"/>
</dbReference>
<dbReference type="InterPro" id="IPR052512">
    <property type="entry name" value="4CMD/NDH-1_regulator"/>
</dbReference>
<dbReference type="GO" id="GO:0051920">
    <property type="term" value="F:peroxiredoxin activity"/>
    <property type="evidence" value="ECO:0007669"/>
    <property type="project" value="InterPro"/>
</dbReference>
<dbReference type="InterPro" id="IPR029032">
    <property type="entry name" value="AhpD-like"/>
</dbReference>
<dbReference type="PANTHER" id="PTHR33570:SF2">
    <property type="entry name" value="CARBOXYMUCONOLACTONE DECARBOXYLASE-LIKE DOMAIN-CONTAINING PROTEIN"/>
    <property type="match status" value="1"/>
</dbReference>
<dbReference type="InterPro" id="IPR000073">
    <property type="entry name" value="AB_hydrolase_1"/>
</dbReference>
<evidence type="ECO:0000313" key="3">
    <source>
        <dbReference type="EMBL" id="KAA2262751.1"/>
    </source>
</evidence>
<name>A0A5B2XIJ6_9PSEU</name>
<feature type="domain" description="AB hydrolase-1" evidence="1">
    <location>
        <begin position="13"/>
        <end position="237"/>
    </location>
</feature>
<gene>
    <name evidence="3" type="primary">pcaC</name>
    <name evidence="3" type="ORF">F0L68_12090</name>
</gene>
<sequence>MVDLGGGTRPGRPLLVLGPSLGTTAHSLWGAAATRLAEDFRVVAWDLPGHGAGEPATDFDLAGLARAVLTAVAGWADGPFHYAGDSIGGAVGLRILLDAPDLITSATLLCTGARIGEPGAWRDRAAAVRAGGTEVLLADAPGRWFGPGFAEREARTAETLLRDLRDTDAASYAAACEALAAFDVRDRLHEIAAPVLAVAGDADIVTTTAVLRHLADGVRHGRLVVLPGVAHLAPAERPELVAELVAGNAAVSSTAETTAQVRAVGMRVRREVLGDAHVDRASAGATEFTADFQQLITQYAWGGIWARPGLDRRSRSIITLTALVARGHHEELAMHLRAARRNGLSNDEIKELLLQTAIYCGVPDANAAFRVAQQVLAEFADQDLGAEKPLPTNEEEESSSG</sequence>
<keyword evidence="4" id="KW-1185">Reference proteome</keyword>
<dbReference type="NCBIfam" id="TIGR02425">
    <property type="entry name" value="decarb_PcaC"/>
    <property type="match status" value="1"/>
</dbReference>
<dbReference type="Gene3D" id="3.40.50.1820">
    <property type="entry name" value="alpha/beta hydrolase"/>
    <property type="match status" value="1"/>
</dbReference>
<dbReference type="EC" id="4.1.1.44" evidence="3"/>
<evidence type="ECO:0000259" key="2">
    <source>
        <dbReference type="Pfam" id="PF02627"/>
    </source>
</evidence>
<accession>A0A5B2XIJ6</accession>
<reference evidence="3 4" key="1">
    <citation type="submission" date="2019-09" db="EMBL/GenBank/DDBJ databases">
        <title>Goodfellowia gen. nov., a new genus of the Pseudonocardineae related to Actinoalloteichus, containing Goodfellowia coeruleoviolacea gen. nov., comb. nov. gen. nov., comb. nov.</title>
        <authorList>
            <person name="Labeda D."/>
        </authorList>
    </citation>
    <scope>NUCLEOTIDE SEQUENCE [LARGE SCALE GENOMIC DNA]</scope>
    <source>
        <strain evidence="3 4">AN110305</strain>
    </source>
</reference>
<dbReference type="GO" id="GO:0047575">
    <property type="term" value="F:4-carboxymuconolactone decarboxylase activity"/>
    <property type="evidence" value="ECO:0007669"/>
    <property type="project" value="UniProtKB-EC"/>
</dbReference>
<dbReference type="Pfam" id="PF02627">
    <property type="entry name" value="CMD"/>
    <property type="match status" value="1"/>
</dbReference>
<dbReference type="OrthoDB" id="3396704at2"/>
<comment type="caution">
    <text evidence="3">The sequence shown here is derived from an EMBL/GenBank/DDBJ whole genome shotgun (WGS) entry which is preliminary data.</text>
</comment>
<organism evidence="3 4">
    <name type="scientific">Solihabitans fulvus</name>
    <dbReference type="NCBI Taxonomy" id="1892852"/>
    <lineage>
        <taxon>Bacteria</taxon>
        <taxon>Bacillati</taxon>
        <taxon>Actinomycetota</taxon>
        <taxon>Actinomycetes</taxon>
        <taxon>Pseudonocardiales</taxon>
        <taxon>Pseudonocardiaceae</taxon>
        <taxon>Solihabitans</taxon>
    </lineage>
</organism>
<dbReference type="AlphaFoldDB" id="A0A5B2XIJ6"/>
<dbReference type="SUPFAM" id="SSF69118">
    <property type="entry name" value="AhpD-like"/>
    <property type="match status" value="1"/>
</dbReference>
<dbReference type="InterPro" id="IPR003779">
    <property type="entry name" value="CMD-like"/>
</dbReference>
<keyword evidence="3" id="KW-0456">Lyase</keyword>
<protein>
    <submittedName>
        <fullName evidence="3">4-carboxymuconolactone decarboxylase</fullName>
        <ecNumber evidence="3">4.1.1.44</ecNumber>
    </submittedName>
</protein>
<dbReference type="Proteomes" id="UP000323454">
    <property type="component" value="Unassembled WGS sequence"/>
</dbReference>